<gene>
    <name evidence="11" type="ORF">C41B8_02262</name>
</gene>
<dbReference type="Gene3D" id="2.40.50.140">
    <property type="entry name" value="Nucleic acid-binding proteins"/>
    <property type="match status" value="1"/>
</dbReference>
<dbReference type="PATRIC" id="fig|1304275.5.peg.459"/>
<organism evidence="11 12">
    <name type="scientific">Salinisphaera hydrothermalis (strain C41B8)</name>
    <dbReference type="NCBI Taxonomy" id="1304275"/>
    <lineage>
        <taxon>Bacteria</taxon>
        <taxon>Pseudomonadati</taxon>
        <taxon>Pseudomonadota</taxon>
        <taxon>Gammaproteobacteria</taxon>
        <taxon>Salinisphaerales</taxon>
        <taxon>Salinisphaeraceae</taxon>
        <taxon>Salinisphaera</taxon>
    </lineage>
</organism>
<feature type="region of interest" description="Disordered" evidence="5">
    <location>
        <begin position="468"/>
        <end position="488"/>
    </location>
</feature>
<comment type="subcellular location">
    <subcellularLocation>
        <location evidence="1">Membrane</location>
        <topology evidence="1">Multi-pass membrane protein</topology>
    </subcellularLocation>
</comment>
<feature type="chain" id="PRO_5001776665" evidence="7">
    <location>
        <begin position="32"/>
        <end position="488"/>
    </location>
</feature>
<dbReference type="PANTHER" id="PTHR33507:SF4">
    <property type="entry name" value="NODULATION COMPETITIVENESS PROTEIN NFED"/>
    <property type="match status" value="1"/>
</dbReference>
<evidence type="ECO:0000256" key="6">
    <source>
        <dbReference type="SAM" id="Phobius"/>
    </source>
</evidence>
<evidence type="ECO:0000256" key="7">
    <source>
        <dbReference type="SAM" id="SignalP"/>
    </source>
</evidence>
<feature type="transmembrane region" description="Helical" evidence="6">
    <location>
        <begin position="273"/>
        <end position="296"/>
    </location>
</feature>
<dbReference type="SUPFAM" id="SSF52096">
    <property type="entry name" value="ClpP/crotonase"/>
    <property type="match status" value="1"/>
</dbReference>
<dbReference type="InterPro" id="IPR056738">
    <property type="entry name" value="NfeD1b_N"/>
</dbReference>
<evidence type="ECO:0000259" key="9">
    <source>
        <dbReference type="Pfam" id="PF24961"/>
    </source>
</evidence>
<feature type="transmembrane region" description="Helical" evidence="6">
    <location>
        <begin position="350"/>
        <end position="369"/>
    </location>
</feature>
<keyword evidence="3 6" id="KW-1133">Transmembrane helix</keyword>
<dbReference type="OrthoDB" id="5289056at2"/>
<evidence type="ECO:0000256" key="5">
    <source>
        <dbReference type="SAM" id="MobiDB-lite"/>
    </source>
</evidence>
<feature type="domain" description="NfeD integral membrane" evidence="9">
    <location>
        <begin position="281"/>
        <end position="398"/>
    </location>
</feature>
<evidence type="ECO:0000259" key="8">
    <source>
        <dbReference type="Pfam" id="PF01957"/>
    </source>
</evidence>
<dbReference type="STRING" id="1304275.C41B8_02262"/>
<dbReference type="SUPFAM" id="SSF141322">
    <property type="entry name" value="NfeD domain-like"/>
    <property type="match status" value="1"/>
</dbReference>
<evidence type="ECO:0000256" key="4">
    <source>
        <dbReference type="ARBA" id="ARBA00023136"/>
    </source>
</evidence>
<dbReference type="InterPro" id="IPR029045">
    <property type="entry name" value="ClpP/crotonase-like_dom_sf"/>
</dbReference>
<feature type="region of interest" description="Disordered" evidence="5">
    <location>
        <begin position="137"/>
        <end position="182"/>
    </location>
</feature>
<dbReference type="Pfam" id="PF24961">
    <property type="entry name" value="NfeD_membrane"/>
    <property type="match status" value="1"/>
</dbReference>
<dbReference type="Pfam" id="PF25145">
    <property type="entry name" value="NfeD1b_N"/>
    <property type="match status" value="1"/>
</dbReference>
<dbReference type="InterPro" id="IPR056739">
    <property type="entry name" value="NfeD_membrane"/>
</dbReference>
<feature type="transmembrane region" description="Helical" evidence="6">
    <location>
        <begin position="381"/>
        <end position="402"/>
    </location>
</feature>
<dbReference type="FunFam" id="3.90.226.10:FF:000089">
    <property type="entry name" value="Membrane-bound serine protease"/>
    <property type="match status" value="1"/>
</dbReference>
<dbReference type="eggNOG" id="COG1030">
    <property type="taxonomic scope" value="Bacteria"/>
</dbReference>
<evidence type="ECO:0000313" key="11">
    <source>
        <dbReference type="EMBL" id="KEZ78916.1"/>
    </source>
</evidence>
<keyword evidence="12" id="KW-1185">Reference proteome</keyword>
<comment type="caution">
    <text evidence="11">The sequence shown here is derived from an EMBL/GenBank/DDBJ whole genome shotgun (WGS) entry which is preliminary data.</text>
</comment>
<keyword evidence="2 6" id="KW-0812">Transmembrane</keyword>
<dbReference type="EMBL" id="APNK01000002">
    <property type="protein sequence ID" value="KEZ78916.1"/>
    <property type="molecule type" value="Genomic_DNA"/>
</dbReference>
<dbReference type="InterPro" id="IPR002810">
    <property type="entry name" value="NfeD-like_C"/>
</dbReference>
<name>A0A084IQD2_SALHC</name>
<feature type="signal peptide" evidence="7">
    <location>
        <begin position="1"/>
        <end position="31"/>
    </location>
</feature>
<dbReference type="PANTHER" id="PTHR33507">
    <property type="entry name" value="INNER MEMBRANE PROTEIN YBBJ"/>
    <property type="match status" value="1"/>
</dbReference>
<evidence type="ECO:0000256" key="3">
    <source>
        <dbReference type="ARBA" id="ARBA00022989"/>
    </source>
</evidence>
<keyword evidence="4 6" id="KW-0472">Membrane</keyword>
<dbReference type="AlphaFoldDB" id="A0A084IQD2"/>
<evidence type="ECO:0000259" key="10">
    <source>
        <dbReference type="Pfam" id="PF25145"/>
    </source>
</evidence>
<evidence type="ECO:0000313" key="12">
    <source>
        <dbReference type="Proteomes" id="UP000028302"/>
    </source>
</evidence>
<dbReference type="GO" id="GO:0016020">
    <property type="term" value="C:membrane"/>
    <property type="evidence" value="ECO:0007669"/>
    <property type="project" value="UniProtKB-SubCell"/>
</dbReference>
<dbReference type="CDD" id="cd07020">
    <property type="entry name" value="Clp_protease_NfeD_1"/>
    <property type="match status" value="1"/>
</dbReference>
<dbReference type="InterPro" id="IPR052165">
    <property type="entry name" value="Membrane_assoc_protease"/>
</dbReference>
<dbReference type="RefSeq" id="WP_051882772.1">
    <property type="nucleotide sequence ID" value="NZ_APNK01000002.1"/>
</dbReference>
<proteinExistence type="predicted"/>
<sequence length="488" mass="50596">MNVRSRQRIRRAAIGLIALAATLTALSVALASSNDKAAREISIDVAIGPAIGNYVVDEIKQADADHVPVIILRLDTPGGLSASMRDIVKAILASPVPVIGYVAPSGARAASAGTYILYATNIAAMAPATNLGAATPIELGGSDDAGPPDPSASGDGQNQNPKNDKSNKNPTPDLSNGATERRKQVNDAVAYIRSLAERRGRNADWAEQAVRQAASLSAEQAEKKHVINLIADNEQALLKAVDGKKVDTAAGAVTLHTAGLAIETRTPGWRTSLLAIITDPTVAYLLFMIGIVGLAAEALAPGATLPGTVGGISLIAALFAFHVMPVSYSGAALIVLGVLLFVAEAFVPSFGALGLGGIVAIVFGSIMLMDSSTPGYDVSMGVIIGIAIAAALILALMVALFARSRRAHIETGYEGLVGRDCTALDDFDREGRVWLHGESWQAVSETPVVRNQTLIVTGVEGLTVFVRPRTATTTPDPPNNAGRRPEGS</sequence>
<evidence type="ECO:0000256" key="1">
    <source>
        <dbReference type="ARBA" id="ARBA00004141"/>
    </source>
</evidence>
<accession>A0A084IQD2</accession>
<dbReference type="Proteomes" id="UP000028302">
    <property type="component" value="Unassembled WGS sequence"/>
</dbReference>
<feature type="compositionally biased region" description="Polar residues" evidence="5">
    <location>
        <begin position="168"/>
        <end position="178"/>
    </location>
</feature>
<protein>
    <submittedName>
        <fullName evidence="11">Uncharacterized protein</fullName>
    </submittedName>
</protein>
<evidence type="ECO:0000256" key="2">
    <source>
        <dbReference type="ARBA" id="ARBA00022692"/>
    </source>
</evidence>
<reference evidence="11 12" key="1">
    <citation type="submission" date="2013-03" db="EMBL/GenBank/DDBJ databases">
        <title>Salinisphaera hydrothermalis C41B8 Genome Sequencing.</title>
        <authorList>
            <person name="Li C."/>
            <person name="Lai Q."/>
            <person name="Shao Z."/>
        </authorList>
    </citation>
    <scope>NUCLEOTIDE SEQUENCE [LARGE SCALE GENOMIC DNA]</scope>
    <source>
        <strain evidence="11 12">C41B8</strain>
    </source>
</reference>
<feature type="transmembrane region" description="Helical" evidence="6">
    <location>
        <begin position="326"/>
        <end position="343"/>
    </location>
</feature>
<feature type="domain" description="NfeD-like C-terminal" evidence="8">
    <location>
        <begin position="414"/>
        <end position="468"/>
    </location>
</feature>
<dbReference type="InterPro" id="IPR012340">
    <property type="entry name" value="NA-bd_OB-fold"/>
</dbReference>
<dbReference type="Pfam" id="PF01957">
    <property type="entry name" value="NfeD"/>
    <property type="match status" value="1"/>
</dbReference>
<dbReference type="Gene3D" id="3.90.226.10">
    <property type="entry name" value="2-enoyl-CoA Hydratase, Chain A, domain 1"/>
    <property type="match status" value="1"/>
</dbReference>
<keyword evidence="7" id="KW-0732">Signal</keyword>
<feature type="domain" description="NfeD1b N-terminal" evidence="10">
    <location>
        <begin position="42"/>
        <end position="143"/>
    </location>
</feature>